<keyword evidence="3" id="KW-0732">Signal</keyword>
<evidence type="ECO:0000313" key="5">
    <source>
        <dbReference type="Ensembl" id="ENSPNAP00000047812.1"/>
    </source>
</evidence>
<dbReference type="PANTHER" id="PTHR47139:SF4">
    <property type="entry name" value="TUMOR NECROSIS FACTOR RECEPTOR SUPERFAMILY MEMBER 9 ISOFORM X1-RELATED"/>
    <property type="match status" value="1"/>
</dbReference>
<dbReference type="InterPro" id="IPR001368">
    <property type="entry name" value="TNFR/NGFR_Cys_rich_reg"/>
</dbReference>
<dbReference type="SMART" id="SM00208">
    <property type="entry name" value="TNFR"/>
    <property type="match status" value="3"/>
</dbReference>
<feature type="compositionally biased region" description="Basic and acidic residues" evidence="2">
    <location>
        <begin position="191"/>
        <end position="202"/>
    </location>
</feature>
<organism evidence="5 6">
    <name type="scientific">Pygocentrus nattereri</name>
    <name type="common">Red-bellied piranha</name>
    <dbReference type="NCBI Taxonomy" id="42514"/>
    <lineage>
        <taxon>Eukaryota</taxon>
        <taxon>Metazoa</taxon>
        <taxon>Chordata</taxon>
        <taxon>Craniata</taxon>
        <taxon>Vertebrata</taxon>
        <taxon>Euteleostomi</taxon>
        <taxon>Actinopterygii</taxon>
        <taxon>Neopterygii</taxon>
        <taxon>Teleostei</taxon>
        <taxon>Ostariophysi</taxon>
        <taxon>Characiformes</taxon>
        <taxon>Characoidei</taxon>
        <taxon>Pygocentrus</taxon>
    </lineage>
</organism>
<dbReference type="Proteomes" id="UP001501920">
    <property type="component" value="Chromosome 21"/>
</dbReference>
<dbReference type="GeneTree" id="ENSGT00940000166327"/>
<dbReference type="SUPFAM" id="SSF57586">
    <property type="entry name" value="TNF receptor-like"/>
    <property type="match status" value="2"/>
</dbReference>
<dbReference type="Pfam" id="PF00020">
    <property type="entry name" value="TNFR_c6"/>
    <property type="match status" value="2"/>
</dbReference>
<name>A0AAR2JBU9_PYGNA</name>
<protein>
    <submittedName>
        <fullName evidence="5">Tumor necrosis factor receptor superfamily, member 9b</fullName>
    </submittedName>
</protein>
<evidence type="ECO:0000256" key="1">
    <source>
        <dbReference type="PROSITE-ProRule" id="PRU00206"/>
    </source>
</evidence>
<feature type="domain" description="TNFR-Cys" evidence="4">
    <location>
        <begin position="62"/>
        <end position="102"/>
    </location>
</feature>
<dbReference type="Ensembl" id="ENSPNAT00000054267.1">
    <property type="protein sequence ID" value="ENSPNAP00000047812.1"/>
    <property type="gene ID" value="ENSPNAG00000037375.1"/>
</dbReference>
<dbReference type="GO" id="GO:0038023">
    <property type="term" value="F:signaling receptor activity"/>
    <property type="evidence" value="ECO:0007669"/>
    <property type="project" value="TreeGrafter"/>
</dbReference>
<evidence type="ECO:0000313" key="6">
    <source>
        <dbReference type="Proteomes" id="UP001501920"/>
    </source>
</evidence>
<feature type="chain" id="PRO_5043972379" evidence="3">
    <location>
        <begin position="17"/>
        <end position="249"/>
    </location>
</feature>
<dbReference type="PROSITE" id="PS50050">
    <property type="entry name" value="TNFR_NGFR_2"/>
    <property type="match status" value="1"/>
</dbReference>
<accession>A0AAR2JBU9</accession>
<evidence type="ECO:0000256" key="3">
    <source>
        <dbReference type="SAM" id="SignalP"/>
    </source>
</evidence>
<evidence type="ECO:0000259" key="4">
    <source>
        <dbReference type="PROSITE" id="PS50050"/>
    </source>
</evidence>
<sequence length="249" mass="27521">MWHLIALLLVLPLSLGHKVESGCADWTHTEEASGNEVCCRRCKPGNRLVNSCGEKPEILCQVCENGTYVTDGKKKLCQKCKQCKVGPMRVKQPCTASSDTVCECEEGYLCGDDQCSFCLKQCGKGMQPVNRGCKPCPEGTFNDKIQHSCVNWSSRCPLPGQKIIAKGTAFSDIICGPADDHKPTIPFPDDEPTKSPPDSKDDCKQDIYTADPTLGEFYNTGRPTSYSVSVWTYNRFEFCLSACLRCIHQ</sequence>
<dbReference type="Gene3D" id="2.10.50.10">
    <property type="entry name" value="Tumor Necrosis Factor Receptor, subunit A, domain 2"/>
    <property type="match status" value="3"/>
</dbReference>
<feature type="signal peptide" evidence="3">
    <location>
        <begin position="1"/>
        <end position="16"/>
    </location>
</feature>
<dbReference type="AlphaFoldDB" id="A0AAR2JBU9"/>
<reference evidence="5 6" key="1">
    <citation type="submission" date="2020-10" db="EMBL/GenBank/DDBJ databases">
        <title>Pygocentrus nattereri (red-bellied piranha) genome, fPygNat1, primary haplotype.</title>
        <authorList>
            <person name="Myers G."/>
            <person name="Meyer A."/>
            <person name="Karagic N."/>
            <person name="Pippel M."/>
            <person name="Winkler S."/>
            <person name="Tracey A."/>
            <person name="Wood J."/>
            <person name="Formenti G."/>
            <person name="Howe K."/>
            <person name="Fedrigo O."/>
            <person name="Jarvis E.D."/>
        </authorList>
    </citation>
    <scope>NUCLEOTIDE SEQUENCE [LARGE SCALE GENOMIC DNA]</scope>
</reference>
<comment type="caution">
    <text evidence="1">Lacks conserved residue(s) required for the propagation of feature annotation.</text>
</comment>
<dbReference type="PROSITE" id="PS00652">
    <property type="entry name" value="TNFR_NGFR_1"/>
    <property type="match status" value="2"/>
</dbReference>
<dbReference type="GO" id="GO:0042127">
    <property type="term" value="P:regulation of cell population proliferation"/>
    <property type="evidence" value="ECO:0007669"/>
    <property type="project" value="TreeGrafter"/>
</dbReference>
<proteinExistence type="predicted"/>
<keyword evidence="6" id="KW-1185">Reference proteome</keyword>
<reference evidence="5" key="2">
    <citation type="submission" date="2025-08" db="UniProtKB">
        <authorList>
            <consortium name="Ensembl"/>
        </authorList>
    </citation>
    <scope>IDENTIFICATION</scope>
</reference>
<evidence type="ECO:0000256" key="2">
    <source>
        <dbReference type="SAM" id="MobiDB-lite"/>
    </source>
</evidence>
<feature type="repeat" description="TNFR-Cys" evidence="1">
    <location>
        <begin position="62"/>
        <end position="102"/>
    </location>
</feature>
<feature type="region of interest" description="Disordered" evidence="2">
    <location>
        <begin position="180"/>
        <end position="202"/>
    </location>
</feature>
<dbReference type="PANTHER" id="PTHR47139">
    <property type="entry name" value="TUMOR NECROSIS FACTOR RECEPTOR SUPERFAMILY MEMBER 9"/>
    <property type="match status" value="1"/>
</dbReference>
<reference evidence="5" key="3">
    <citation type="submission" date="2025-09" db="UniProtKB">
        <authorList>
            <consortium name="Ensembl"/>
        </authorList>
    </citation>
    <scope>IDENTIFICATION</scope>
</reference>